<dbReference type="InterPro" id="IPR016162">
    <property type="entry name" value="Ald_DH_N"/>
</dbReference>
<evidence type="ECO:0000256" key="3">
    <source>
        <dbReference type="PROSITE-ProRule" id="PRU10007"/>
    </source>
</evidence>
<dbReference type="GO" id="GO:0016620">
    <property type="term" value="F:oxidoreductase activity, acting on the aldehyde or oxo group of donors, NAD or NADP as acceptor"/>
    <property type="evidence" value="ECO:0007669"/>
    <property type="project" value="InterPro"/>
</dbReference>
<dbReference type="PROSITE" id="PS00687">
    <property type="entry name" value="ALDEHYDE_DEHYDR_GLU"/>
    <property type="match status" value="1"/>
</dbReference>
<dbReference type="InterPro" id="IPR029510">
    <property type="entry name" value="Ald_DH_CS_GLU"/>
</dbReference>
<dbReference type="FunFam" id="3.40.605.10:FF:000026">
    <property type="entry name" value="Aldehyde dehydrogenase, putative"/>
    <property type="match status" value="1"/>
</dbReference>
<comment type="similarity">
    <text evidence="1 4">Belongs to the aldehyde dehydrogenase family.</text>
</comment>
<dbReference type="CDD" id="cd07091">
    <property type="entry name" value="ALDH_F1-2_Ald2-like"/>
    <property type="match status" value="1"/>
</dbReference>
<reference evidence="6 7" key="1">
    <citation type="submission" date="2017-03" db="EMBL/GenBank/DDBJ databases">
        <title>An alternative strategy for trypanosome survival in the mammalian bloodstream revealed through genome and transcriptome analysis of the ubiquitous bovine parasite Trypanosoma (Megatrypanum) theileri.</title>
        <authorList>
            <person name="Kelly S."/>
            <person name="Ivens A."/>
            <person name="Mott A."/>
            <person name="O'Neill E."/>
            <person name="Emms D."/>
            <person name="Macleod O."/>
            <person name="Voorheis P."/>
            <person name="Matthews J."/>
            <person name="Matthews K."/>
            <person name="Carrington M."/>
        </authorList>
    </citation>
    <scope>NUCLEOTIDE SEQUENCE [LARGE SCALE GENOMIC DNA]</scope>
    <source>
        <strain evidence="6">Edinburgh</strain>
    </source>
</reference>
<dbReference type="InterPro" id="IPR015590">
    <property type="entry name" value="Aldehyde_DH_dom"/>
</dbReference>
<dbReference type="FunFam" id="3.40.605.10:FF:000050">
    <property type="entry name" value="Aldehyde dehydrogenase, mitochondrial"/>
    <property type="match status" value="1"/>
</dbReference>
<dbReference type="GeneID" id="39988725"/>
<dbReference type="OrthoDB" id="310895at2759"/>
<dbReference type="SUPFAM" id="SSF53720">
    <property type="entry name" value="ALDH-like"/>
    <property type="match status" value="1"/>
</dbReference>
<evidence type="ECO:0000256" key="4">
    <source>
        <dbReference type="RuleBase" id="RU003345"/>
    </source>
</evidence>
<dbReference type="PANTHER" id="PTHR11699">
    <property type="entry name" value="ALDEHYDE DEHYDROGENASE-RELATED"/>
    <property type="match status" value="1"/>
</dbReference>
<dbReference type="Gene3D" id="3.40.605.10">
    <property type="entry name" value="Aldehyde Dehydrogenase, Chain A, domain 1"/>
    <property type="match status" value="1"/>
</dbReference>
<protein>
    <submittedName>
        <fullName evidence="6">Aldehyde dehydrogenase, mitochondrial</fullName>
    </submittedName>
</protein>
<dbReference type="RefSeq" id="XP_028879798.1">
    <property type="nucleotide sequence ID" value="XM_029028945.1"/>
</dbReference>
<dbReference type="AlphaFoldDB" id="A0A1X0NLT7"/>
<comment type="caution">
    <text evidence="6">The sequence shown here is derived from an EMBL/GenBank/DDBJ whole genome shotgun (WGS) entry which is preliminary data.</text>
</comment>
<keyword evidence="2 4" id="KW-0560">Oxidoreductase</keyword>
<keyword evidence="7" id="KW-1185">Reference proteome</keyword>
<sequence>MFRATTKFFTNKPPVIKRLQDKLLINGRFVPAVSGKTFDVVNPATEEVCAHVAEAAEADVDIAVTAARKAFNEYRTTDGAYRRALMLKLADAIHRHREELAAIECLDNGKPYTVALNVDLMLVEECFRYYAGWADKVCGQVLPVSGKNFAFLKREPVGVCGQIIPWNFPLLMAAWKLAPALAMGNAVVLKPAEQTPLGALRLGELAMEAGYPAGVLNILPGYGATAGARLALHQDVDKIAFTGSTVVGHQIMRMAAESNLKRVTLELGGKSPLIVFEDADLDAAADVASHGIYFNMGQVCTASSRIFVHESVHDAFLAKLRVLAESRRIGPGNDPANDLGPLISARQHQRVLEYIEKGKKEGGIVVTGGERCAGRGYFVKPTVFAGVNDKMTIVREEIFGPVVCVIKFKTMDEVIERANNTTYGLAAGICTPDIEKIMYCSSFLKAGTVWVNCWNCFDASMPFGGFKQSGIGRELGDQALQHYTETKSVFMALKGPLVKN</sequence>
<evidence type="ECO:0000256" key="2">
    <source>
        <dbReference type="ARBA" id="ARBA00023002"/>
    </source>
</evidence>
<organism evidence="6 7">
    <name type="scientific">Trypanosoma theileri</name>
    <dbReference type="NCBI Taxonomy" id="67003"/>
    <lineage>
        <taxon>Eukaryota</taxon>
        <taxon>Discoba</taxon>
        <taxon>Euglenozoa</taxon>
        <taxon>Kinetoplastea</taxon>
        <taxon>Metakinetoplastina</taxon>
        <taxon>Trypanosomatida</taxon>
        <taxon>Trypanosomatidae</taxon>
        <taxon>Trypanosoma</taxon>
    </lineage>
</organism>
<dbReference type="InterPro" id="IPR016160">
    <property type="entry name" value="Ald_DH_CS_CYS"/>
</dbReference>
<dbReference type="InterPro" id="IPR016163">
    <property type="entry name" value="Ald_DH_C"/>
</dbReference>
<proteinExistence type="inferred from homology"/>
<dbReference type="Gene3D" id="3.40.309.10">
    <property type="entry name" value="Aldehyde Dehydrogenase, Chain A, domain 2"/>
    <property type="match status" value="1"/>
</dbReference>
<dbReference type="EMBL" id="NBCO01000033">
    <property type="protein sequence ID" value="ORC85732.1"/>
    <property type="molecule type" value="Genomic_DNA"/>
</dbReference>
<evidence type="ECO:0000259" key="5">
    <source>
        <dbReference type="Pfam" id="PF00171"/>
    </source>
</evidence>
<evidence type="ECO:0000313" key="7">
    <source>
        <dbReference type="Proteomes" id="UP000192257"/>
    </source>
</evidence>
<feature type="domain" description="Aldehyde dehydrogenase" evidence="5">
    <location>
        <begin position="30"/>
        <end position="489"/>
    </location>
</feature>
<dbReference type="InterPro" id="IPR016161">
    <property type="entry name" value="Ald_DH/histidinol_DH"/>
</dbReference>
<gene>
    <name evidence="6" type="ORF">TM35_000331890</name>
</gene>
<dbReference type="VEuPathDB" id="TriTrypDB:TM35_000331890"/>
<name>A0A1X0NLT7_9TRYP</name>
<evidence type="ECO:0000256" key="1">
    <source>
        <dbReference type="ARBA" id="ARBA00009986"/>
    </source>
</evidence>
<dbReference type="STRING" id="67003.A0A1X0NLT7"/>
<dbReference type="Proteomes" id="UP000192257">
    <property type="component" value="Unassembled WGS sequence"/>
</dbReference>
<accession>A0A1X0NLT7</accession>
<evidence type="ECO:0000313" key="6">
    <source>
        <dbReference type="EMBL" id="ORC85732.1"/>
    </source>
</evidence>
<dbReference type="FunFam" id="3.40.309.10:FF:000001">
    <property type="entry name" value="Mitochondrial aldehyde dehydrogenase 2"/>
    <property type="match status" value="1"/>
</dbReference>
<dbReference type="PROSITE" id="PS00070">
    <property type="entry name" value="ALDEHYDE_DEHYDR_CYS"/>
    <property type="match status" value="1"/>
</dbReference>
<dbReference type="Pfam" id="PF00171">
    <property type="entry name" value="Aldedh"/>
    <property type="match status" value="1"/>
</dbReference>
<feature type="active site" evidence="3">
    <location>
        <position position="266"/>
    </location>
</feature>